<dbReference type="STRING" id="1817841.A3B10_00475"/>
<organism evidence="5 6">
    <name type="scientific">Candidatus Doudnabacteria bacterium RIFCSPLOWO2_01_FULL_44_21</name>
    <dbReference type="NCBI Taxonomy" id="1817841"/>
    <lineage>
        <taxon>Bacteria</taxon>
        <taxon>Candidatus Doudnaibacteriota</taxon>
    </lineage>
</organism>
<proteinExistence type="predicted"/>
<evidence type="ECO:0000313" key="6">
    <source>
        <dbReference type="Proteomes" id="UP000177281"/>
    </source>
</evidence>
<dbReference type="InterPro" id="IPR000644">
    <property type="entry name" value="CBS_dom"/>
</dbReference>
<dbReference type="SUPFAM" id="SSF54631">
    <property type="entry name" value="CBS-domain pair"/>
    <property type="match status" value="1"/>
</dbReference>
<dbReference type="Proteomes" id="UP000177281">
    <property type="component" value="Unassembled WGS sequence"/>
</dbReference>
<protein>
    <recommendedName>
        <fullName evidence="4">CBS domain-containing protein</fullName>
    </recommendedName>
</protein>
<keyword evidence="3" id="KW-0812">Transmembrane</keyword>
<evidence type="ECO:0000256" key="3">
    <source>
        <dbReference type="SAM" id="Phobius"/>
    </source>
</evidence>
<name>A0A1F5PXM5_9BACT</name>
<dbReference type="InterPro" id="IPR051257">
    <property type="entry name" value="Diverse_CBS-Domain"/>
</dbReference>
<keyword evidence="3" id="KW-0472">Membrane</keyword>
<keyword evidence="3" id="KW-1133">Transmembrane helix</keyword>
<reference evidence="5 6" key="1">
    <citation type="journal article" date="2016" name="Nat. Commun.">
        <title>Thousands of microbial genomes shed light on interconnected biogeochemical processes in an aquifer system.</title>
        <authorList>
            <person name="Anantharaman K."/>
            <person name="Brown C.T."/>
            <person name="Hug L.A."/>
            <person name="Sharon I."/>
            <person name="Castelle C.J."/>
            <person name="Probst A.J."/>
            <person name="Thomas B.C."/>
            <person name="Singh A."/>
            <person name="Wilkins M.J."/>
            <person name="Karaoz U."/>
            <person name="Brodie E.L."/>
            <person name="Williams K.H."/>
            <person name="Hubbard S.S."/>
            <person name="Banfield J.F."/>
        </authorList>
    </citation>
    <scope>NUCLEOTIDE SEQUENCE [LARGE SCALE GENOMIC DNA]</scope>
</reference>
<dbReference type="PANTHER" id="PTHR43080:SF26">
    <property type="entry name" value="REGULATORY PROTEIN"/>
    <property type="match status" value="1"/>
</dbReference>
<dbReference type="PROSITE" id="PS51371">
    <property type="entry name" value="CBS"/>
    <property type="match status" value="2"/>
</dbReference>
<dbReference type="AlphaFoldDB" id="A0A1F5PXM5"/>
<dbReference type="EMBL" id="MFFB01000012">
    <property type="protein sequence ID" value="OGE94614.1"/>
    <property type="molecule type" value="Genomic_DNA"/>
</dbReference>
<gene>
    <name evidence="5" type="ORF">A3B10_00475</name>
</gene>
<dbReference type="SMART" id="SM00116">
    <property type="entry name" value="CBS"/>
    <property type="match status" value="2"/>
</dbReference>
<keyword evidence="1 2" id="KW-0129">CBS domain</keyword>
<accession>A0A1F5PXM5</accession>
<dbReference type="Pfam" id="PF00571">
    <property type="entry name" value="CBS"/>
    <property type="match status" value="2"/>
</dbReference>
<evidence type="ECO:0000313" key="5">
    <source>
        <dbReference type="EMBL" id="OGE94614.1"/>
    </source>
</evidence>
<sequence>MKTASDIMTRKVVSVNSETPLLEAVKILEQQGFNGLPVLDQDNKVVGIITEYDMIIKGSSVHLPTFMKLFQEMDLYRKDTGLIRDDLRKIFSLKVKNVMNREPLTLTDETPLPDIDKTFNEHHRVNPIPIVNKENRLVGIISRSDMLKFFGGASLNLKENMTQEDIDKNIKLFLNNFENNFTLVGTFRTRWWLVASISFLLVGFAIAWLLILRINF</sequence>
<dbReference type="InterPro" id="IPR046342">
    <property type="entry name" value="CBS_dom_sf"/>
</dbReference>
<evidence type="ECO:0000256" key="1">
    <source>
        <dbReference type="ARBA" id="ARBA00023122"/>
    </source>
</evidence>
<dbReference type="CDD" id="cd04586">
    <property type="entry name" value="CBS_pair_BON_assoc"/>
    <property type="match status" value="1"/>
</dbReference>
<feature type="domain" description="CBS" evidence="4">
    <location>
        <begin position="8"/>
        <end position="65"/>
    </location>
</feature>
<feature type="transmembrane region" description="Helical" evidence="3">
    <location>
        <begin position="191"/>
        <end position="212"/>
    </location>
</feature>
<dbReference type="PANTHER" id="PTHR43080">
    <property type="entry name" value="CBS DOMAIN-CONTAINING PROTEIN CBSX3, MITOCHONDRIAL"/>
    <property type="match status" value="1"/>
</dbReference>
<dbReference type="Gene3D" id="3.10.580.10">
    <property type="entry name" value="CBS-domain"/>
    <property type="match status" value="1"/>
</dbReference>
<evidence type="ECO:0000256" key="2">
    <source>
        <dbReference type="PROSITE-ProRule" id="PRU00703"/>
    </source>
</evidence>
<comment type="caution">
    <text evidence="5">The sequence shown here is derived from an EMBL/GenBank/DDBJ whole genome shotgun (WGS) entry which is preliminary data.</text>
</comment>
<evidence type="ECO:0000259" key="4">
    <source>
        <dbReference type="PROSITE" id="PS51371"/>
    </source>
</evidence>
<feature type="domain" description="CBS" evidence="4">
    <location>
        <begin position="99"/>
        <end position="159"/>
    </location>
</feature>